<dbReference type="EMBL" id="BDIP01009275">
    <property type="protein sequence ID" value="GCA64977.1"/>
    <property type="molecule type" value="Genomic_DNA"/>
</dbReference>
<feature type="region of interest" description="Disordered" evidence="1">
    <location>
        <begin position="63"/>
        <end position="82"/>
    </location>
</feature>
<sequence length="82" mass="9290">FEFFARAIGEASSVILSLNGSAENFGESFTAYLQNIRTMTQRKVHKVQVAVVIHHLKALYEKTQTPEERTAETELEDLQSFS</sequence>
<comment type="caution">
    <text evidence="2">The sequence shown here is derived from an EMBL/GenBank/DDBJ whole genome shotgun (WGS) entry which is preliminary data.</text>
</comment>
<keyword evidence="3" id="KW-1185">Reference proteome</keyword>
<proteinExistence type="predicted"/>
<dbReference type="Proteomes" id="UP000265618">
    <property type="component" value="Unassembled WGS sequence"/>
</dbReference>
<gene>
    <name evidence="2" type="ORF">KIPB_015909</name>
</gene>
<feature type="non-terminal residue" evidence="2">
    <location>
        <position position="82"/>
    </location>
</feature>
<reference evidence="2 3" key="1">
    <citation type="journal article" date="2018" name="PLoS ONE">
        <title>The draft genome of Kipferlia bialata reveals reductive genome evolution in fornicate parasites.</title>
        <authorList>
            <person name="Tanifuji G."/>
            <person name="Takabayashi S."/>
            <person name="Kume K."/>
            <person name="Takagi M."/>
            <person name="Nakayama T."/>
            <person name="Kamikawa R."/>
            <person name="Inagaki Y."/>
            <person name="Hashimoto T."/>
        </authorList>
    </citation>
    <scope>NUCLEOTIDE SEQUENCE [LARGE SCALE GENOMIC DNA]</scope>
    <source>
        <strain evidence="2">NY0173</strain>
    </source>
</reference>
<protein>
    <submittedName>
        <fullName evidence="2">Uncharacterized protein</fullName>
    </submittedName>
</protein>
<accession>A0A391NVA5</accession>
<name>A0A391NVA5_9EUKA</name>
<evidence type="ECO:0000313" key="2">
    <source>
        <dbReference type="EMBL" id="GCA64977.1"/>
    </source>
</evidence>
<feature type="compositionally biased region" description="Basic and acidic residues" evidence="1">
    <location>
        <begin position="63"/>
        <end position="72"/>
    </location>
</feature>
<organism evidence="2 3">
    <name type="scientific">Kipferlia bialata</name>
    <dbReference type="NCBI Taxonomy" id="797122"/>
    <lineage>
        <taxon>Eukaryota</taxon>
        <taxon>Metamonada</taxon>
        <taxon>Carpediemonas-like organisms</taxon>
        <taxon>Kipferlia</taxon>
    </lineage>
</organism>
<dbReference type="AlphaFoldDB" id="A0A391NVA5"/>
<feature type="compositionally biased region" description="Acidic residues" evidence="1">
    <location>
        <begin position="73"/>
        <end position="82"/>
    </location>
</feature>
<evidence type="ECO:0000313" key="3">
    <source>
        <dbReference type="Proteomes" id="UP000265618"/>
    </source>
</evidence>
<feature type="non-terminal residue" evidence="2">
    <location>
        <position position="1"/>
    </location>
</feature>
<evidence type="ECO:0000256" key="1">
    <source>
        <dbReference type="SAM" id="MobiDB-lite"/>
    </source>
</evidence>